<evidence type="ECO:0000256" key="8">
    <source>
        <dbReference type="ARBA" id="ARBA00022840"/>
    </source>
</evidence>
<keyword evidence="6" id="KW-0378">Hydrolase</keyword>
<dbReference type="Gene3D" id="3.40.50.300">
    <property type="entry name" value="P-loop containing nucleotide triphosphate hydrolases"/>
    <property type="match status" value="2"/>
</dbReference>
<evidence type="ECO:0000256" key="7">
    <source>
        <dbReference type="ARBA" id="ARBA00022806"/>
    </source>
</evidence>
<evidence type="ECO:0000256" key="9">
    <source>
        <dbReference type="ARBA" id="ARBA00023118"/>
    </source>
</evidence>
<dbReference type="CDD" id="cd17930">
    <property type="entry name" value="DEXHc_cas3"/>
    <property type="match status" value="1"/>
</dbReference>
<keyword evidence="5" id="KW-0547">Nucleotide-binding</keyword>
<keyword evidence="8" id="KW-0067">ATP-binding</keyword>
<keyword evidence="4" id="KW-0479">Metal-binding</keyword>
<dbReference type="InterPro" id="IPR014001">
    <property type="entry name" value="Helicase_ATP-bd"/>
</dbReference>
<evidence type="ECO:0000313" key="12">
    <source>
        <dbReference type="EMBL" id="MDR7665201.1"/>
    </source>
</evidence>
<dbReference type="InterPro" id="IPR006483">
    <property type="entry name" value="CRISPR-assoc_Cas3_HD"/>
</dbReference>
<dbReference type="Pfam" id="PF22590">
    <property type="entry name" value="Cas3-like_C_2"/>
    <property type="match status" value="1"/>
</dbReference>
<dbReference type="Gene3D" id="1.10.3210.30">
    <property type="match status" value="1"/>
</dbReference>
<evidence type="ECO:0000259" key="11">
    <source>
        <dbReference type="PROSITE" id="PS51643"/>
    </source>
</evidence>
<dbReference type="InterPro" id="IPR038257">
    <property type="entry name" value="CRISPR-assoc_Cas3_HD_sf"/>
</dbReference>
<evidence type="ECO:0000256" key="6">
    <source>
        <dbReference type="ARBA" id="ARBA00022801"/>
    </source>
</evidence>
<dbReference type="InterPro" id="IPR054712">
    <property type="entry name" value="Cas3-like_dom"/>
</dbReference>
<evidence type="ECO:0000256" key="5">
    <source>
        <dbReference type="ARBA" id="ARBA00022741"/>
    </source>
</evidence>
<protein>
    <submittedName>
        <fullName evidence="12">CRISPR-associated helicase Cas3</fullName>
    </submittedName>
</protein>
<dbReference type="Proteomes" id="UP001246244">
    <property type="component" value="Unassembled WGS sequence"/>
</dbReference>
<reference evidence="13" key="1">
    <citation type="submission" date="2023-07" db="EMBL/GenBank/DDBJ databases">
        <title>Whole-genome sequencing of a new Methanosarcina sp. Z-7115.</title>
        <authorList>
            <person name="Zhilina T.N."/>
            <person name="Merkel A.Y."/>
        </authorList>
    </citation>
    <scope>NUCLEOTIDE SEQUENCE [LARGE SCALE GENOMIC DNA]</scope>
    <source>
        <strain evidence="13">Z-7115</strain>
    </source>
</reference>
<dbReference type="SMART" id="SM00487">
    <property type="entry name" value="DEXDc"/>
    <property type="match status" value="1"/>
</dbReference>
<comment type="caution">
    <text evidence="12">The sequence shown here is derived from an EMBL/GenBank/DDBJ whole genome shotgun (WGS) entry which is preliminary data.</text>
</comment>
<dbReference type="Pfam" id="PF18019">
    <property type="entry name" value="Cas3_HD"/>
    <property type="match status" value="1"/>
</dbReference>
<keyword evidence="9" id="KW-0051">Antiviral defense</keyword>
<dbReference type="NCBIfam" id="TIGR01596">
    <property type="entry name" value="cas3_HD"/>
    <property type="match status" value="1"/>
</dbReference>
<accession>A0ABU2CZU1</accession>
<sequence length="804" mass="93116">MEHILISHSLDNPLKLYDHITQVSKASKYLLSNKLLNFNGISKKQIEDLSVLIAVSHDFGKSTSFFQEYILSKVNGTKYIGKEENKSHSLISAFFGWYMTEKWISKNPELEDHWKHFLPFAVFVAIEGHHGKYKSIDDVLNTIDSSFNLLNTQINNVIAEIFTYEFSGLELFECDDFSIETIESIGSKLRKFDRKYKGMNIESQIEHRILALLLYSVLLESDKAYLALDDPQQYNREPIDIPSDIVDNYLKTVESKKSIDEERNKAYTQTISSLYTFPLNERIHSITLPTGLGKTLLSASWALKLRDRINTESGFLPKIIVSLPFLSIIEQTDKIYKEFLAELYQKHQSKLYMPRYSIADFEYKNGIDNKELSDNSIDFFLNVWNSEIIVSTFDQLLYSLFSLKAKHLMRFHNLFNSIIVFDEIQALPSDLWKPFEYFFKKIAEVGNSHILLMSATQPDFFQGPIERVPNHESYFKDKERVTLNINPTPKSVEDFISEIPSFLDTNSDKSLMIVLNTKKSSKLVFKKIKDMIETKQIVKRPILYLSSLVAPSQRSKRILKMKDLLKEENPLIVTTQCIEAGVDIDVDYIIRDWAPLDSIFQVCGRCNRNGEKSKGVIEIIRLKSDKDKLFAESIYDEVLLDCTAYSMKNSLSINEGDFYEHGKEYFELVKNRLGRSMKIVEAFAQYTHKYNNSTVSIKKLLRGDVHQEQFIVSSLDDELPAEIRNALSIQNRWERRYKMKRLGKRIAANSISVEFERWTPLDPDDITKEKIKGLVRVLDTKFYDVCNVGLDVDLKNTVNHTLNV</sequence>
<organism evidence="12 13">
    <name type="scientific">Methanosarcina baikalica</name>
    <dbReference type="NCBI Taxonomy" id="3073890"/>
    <lineage>
        <taxon>Archaea</taxon>
        <taxon>Methanobacteriati</taxon>
        <taxon>Methanobacteriota</taxon>
        <taxon>Stenosarchaea group</taxon>
        <taxon>Methanomicrobia</taxon>
        <taxon>Methanosarcinales</taxon>
        <taxon>Methanosarcinaceae</taxon>
        <taxon>Methanosarcina</taxon>
    </lineage>
</organism>
<comment type="similarity">
    <text evidence="2">In the central section; belongs to the CRISPR-associated helicase Cas3 family.</text>
</comment>
<dbReference type="Pfam" id="PF04851">
    <property type="entry name" value="ResIII"/>
    <property type="match status" value="1"/>
</dbReference>
<evidence type="ECO:0000256" key="4">
    <source>
        <dbReference type="ARBA" id="ARBA00022723"/>
    </source>
</evidence>
<evidence type="ECO:0000259" key="10">
    <source>
        <dbReference type="PROSITE" id="PS51192"/>
    </source>
</evidence>
<dbReference type="InterPro" id="IPR006935">
    <property type="entry name" value="Helicase/UvrB_N"/>
</dbReference>
<proteinExistence type="inferred from homology"/>
<comment type="similarity">
    <text evidence="1">In the N-terminal section; belongs to the CRISPR-associated nuclease Cas3-HD family.</text>
</comment>
<dbReference type="PROSITE" id="PS51643">
    <property type="entry name" value="HD_CAS3"/>
    <property type="match status" value="1"/>
</dbReference>
<evidence type="ECO:0000256" key="2">
    <source>
        <dbReference type="ARBA" id="ARBA00009046"/>
    </source>
</evidence>
<keyword evidence="3" id="KW-0540">Nuclease</keyword>
<dbReference type="EMBL" id="JAVKPK010000015">
    <property type="protein sequence ID" value="MDR7665201.1"/>
    <property type="molecule type" value="Genomic_DNA"/>
</dbReference>
<dbReference type="NCBIfam" id="TIGR01587">
    <property type="entry name" value="cas3_core"/>
    <property type="match status" value="1"/>
</dbReference>
<dbReference type="PROSITE" id="PS51192">
    <property type="entry name" value="HELICASE_ATP_BIND_1"/>
    <property type="match status" value="1"/>
</dbReference>
<name>A0ABU2CZU1_9EURY</name>
<keyword evidence="13" id="KW-1185">Reference proteome</keyword>
<evidence type="ECO:0000256" key="3">
    <source>
        <dbReference type="ARBA" id="ARBA00022722"/>
    </source>
</evidence>
<gene>
    <name evidence="12" type="primary">cas3</name>
    <name evidence="12" type="ORF">RG963_05255</name>
</gene>
<keyword evidence="7" id="KW-0347">Helicase</keyword>
<dbReference type="InterPro" id="IPR006474">
    <property type="entry name" value="Helicase_Cas3_CRISPR-ass_core"/>
</dbReference>
<dbReference type="CDD" id="cd09641">
    <property type="entry name" value="Cas3''_I"/>
    <property type="match status" value="1"/>
</dbReference>
<feature type="domain" description="HD Cas3-type" evidence="11">
    <location>
        <begin position="9"/>
        <end position="224"/>
    </location>
</feature>
<dbReference type="RefSeq" id="WP_310575228.1">
    <property type="nucleotide sequence ID" value="NZ_JAVKPK010000015.1"/>
</dbReference>
<feature type="domain" description="Helicase ATP-binding" evidence="10">
    <location>
        <begin position="275"/>
        <end position="475"/>
    </location>
</feature>
<dbReference type="SUPFAM" id="SSF52540">
    <property type="entry name" value="P-loop containing nucleoside triphosphate hydrolases"/>
    <property type="match status" value="1"/>
</dbReference>
<dbReference type="InterPro" id="IPR027417">
    <property type="entry name" value="P-loop_NTPase"/>
</dbReference>
<evidence type="ECO:0000313" key="13">
    <source>
        <dbReference type="Proteomes" id="UP001246244"/>
    </source>
</evidence>
<evidence type="ECO:0000256" key="1">
    <source>
        <dbReference type="ARBA" id="ARBA00006847"/>
    </source>
</evidence>